<comment type="similarity">
    <text evidence="5">Belongs to the methyl-accepting chemotaxis (MCP) protein family.</text>
</comment>
<evidence type="ECO:0000259" key="10">
    <source>
        <dbReference type="PROSITE" id="PS50885"/>
    </source>
</evidence>
<evidence type="ECO:0000256" key="3">
    <source>
        <dbReference type="ARBA" id="ARBA00023136"/>
    </source>
</evidence>
<comment type="subcellular location">
    <subcellularLocation>
        <location evidence="1">Cell membrane</location>
    </subcellularLocation>
</comment>
<dbReference type="PANTHER" id="PTHR32089">
    <property type="entry name" value="METHYL-ACCEPTING CHEMOTAXIS PROTEIN MCPB"/>
    <property type="match status" value="1"/>
</dbReference>
<dbReference type="SMART" id="SM00304">
    <property type="entry name" value="HAMP"/>
    <property type="match status" value="1"/>
</dbReference>
<evidence type="ECO:0000256" key="7">
    <source>
        <dbReference type="SAM" id="MobiDB-lite"/>
    </source>
</evidence>
<dbReference type="OrthoDB" id="107771at2"/>
<evidence type="ECO:0000256" key="1">
    <source>
        <dbReference type="ARBA" id="ARBA00004236"/>
    </source>
</evidence>
<feature type="domain" description="Methyl-accepting transducer" evidence="9">
    <location>
        <begin position="275"/>
        <end position="511"/>
    </location>
</feature>
<protein>
    <submittedName>
        <fullName evidence="11">Methyl-accepting chemotaxis protein</fullName>
    </submittedName>
</protein>
<evidence type="ECO:0000313" key="12">
    <source>
        <dbReference type="Proteomes" id="UP000321555"/>
    </source>
</evidence>
<dbReference type="Proteomes" id="UP000321555">
    <property type="component" value="Chromosome"/>
</dbReference>
<keyword evidence="8" id="KW-1133">Transmembrane helix</keyword>
<reference evidence="12" key="1">
    <citation type="submission" date="2019-08" db="EMBL/GenBank/DDBJ databases">
        <authorList>
            <person name="Zheng X."/>
        </authorList>
    </citation>
    <scope>NUCLEOTIDE SEQUENCE [LARGE SCALE GENOMIC DNA]</scope>
    <source>
        <strain evidence="12">FJAT-25496</strain>
    </source>
</reference>
<dbReference type="KEGG" id="bda:FSZ17_12200"/>
<evidence type="ECO:0000313" key="11">
    <source>
        <dbReference type="EMBL" id="QED47945.1"/>
    </source>
</evidence>
<feature type="domain" description="HAMP" evidence="10">
    <location>
        <begin position="202"/>
        <end position="256"/>
    </location>
</feature>
<dbReference type="Pfam" id="PF00672">
    <property type="entry name" value="HAMP"/>
    <property type="match status" value="1"/>
</dbReference>
<organism evidence="11 12">
    <name type="scientific">Cytobacillus dafuensis</name>
    <name type="common">Bacillus dafuensis</name>
    <dbReference type="NCBI Taxonomy" id="1742359"/>
    <lineage>
        <taxon>Bacteria</taxon>
        <taxon>Bacillati</taxon>
        <taxon>Bacillota</taxon>
        <taxon>Bacilli</taxon>
        <taxon>Bacillales</taxon>
        <taxon>Bacillaceae</taxon>
        <taxon>Cytobacillus</taxon>
    </lineage>
</organism>
<dbReference type="InterPro" id="IPR003660">
    <property type="entry name" value="HAMP_dom"/>
</dbReference>
<keyword evidence="8" id="KW-0812">Transmembrane</keyword>
<dbReference type="GO" id="GO:0004888">
    <property type="term" value="F:transmembrane signaling receptor activity"/>
    <property type="evidence" value="ECO:0007669"/>
    <property type="project" value="InterPro"/>
</dbReference>
<keyword evidence="12" id="KW-1185">Reference proteome</keyword>
<dbReference type="SUPFAM" id="SSF58104">
    <property type="entry name" value="Methyl-accepting chemotaxis protein (MCP) signaling domain"/>
    <property type="match status" value="1"/>
</dbReference>
<dbReference type="GO" id="GO:0007165">
    <property type="term" value="P:signal transduction"/>
    <property type="evidence" value="ECO:0007669"/>
    <property type="project" value="UniProtKB-KW"/>
</dbReference>
<evidence type="ECO:0000256" key="6">
    <source>
        <dbReference type="PROSITE-ProRule" id="PRU00284"/>
    </source>
</evidence>
<dbReference type="Gene3D" id="1.10.287.950">
    <property type="entry name" value="Methyl-accepting chemotaxis protein"/>
    <property type="match status" value="1"/>
</dbReference>
<dbReference type="EMBL" id="CP042593">
    <property type="protein sequence ID" value="QED47945.1"/>
    <property type="molecule type" value="Genomic_DNA"/>
</dbReference>
<dbReference type="PRINTS" id="PR00260">
    <property type="entry name" value="CHEMTRNSDUCR"/>
</dbReference>
<sequence length="561" mass="61894">MKIKSKLLFIISILVLAIVVLGSSAVYIIQSNIEQNNLLKNKMEIQKGVISIQYYLAGLSNDERGLIITGETEFQDGMQKKAANIRKIFEEIKLLDQDNKYKKEIVLLEQSFNEFWNMNQKVIKNIRLHPDEARELHFGEERTLRKEVLDPAINKLVVLLEKDVKDLANTIESKSAWSQRALLFVTIISIITGIILSVLLLRSILVPLGLMNKQLKEIANGEADLTKRLQIKSKDEFGQLAISFNDFAESLRKIIKQISGSSEQVAAASEELSASGEQSKATSAQVSESMQRIADNSRKQSDVMEESLNSVNESLNSLMTVTSNTNSVVELSSSMKERAEKGSNSVNKMLEQMHSINKSVDLAGKGIESLVQSTSEIKVISSIITDISSQTNLLALNAAIEAARAGEHGKGFAVVAEEVRKLSDQTNQSAIHIQSLVNTIQNESTVTTDNIQVVRDNVTSGINLSEETATDFYKILEAIDQVSSQIKDVATTSHQITNDFGEVQISIEGIADGSKETIANTEMIAAATEEQFASMEEISYATSSLSKLAENLQEMVLKFKI</sequence>
<evidence type="ECO:0000256" key="8">
    <source>
        <dbReference type="SAM" id="Phobius"/>
    </source>
</evidence>
<dbReference type="STRING" id="1742359.GCA_001439625_01427"/>
<proteinExistence type="inferred from homology"/>
<evidence type="ECO:0000256" key="4">
    <source>
        <dbReference type="ARBA" id="ARBA00023224"/>
    </source>
</evidence>
<dbReference type="InterPro" id="IPR004089">
    <property type="entry name" value="MCPsignal_dom"/>
</dbReference>
<dbReference type="AlphaFoldDB" id="A0A5B8Z4F9"/>
<evidence type="ECO:0000256" key="5">
    <source>
        <dbReference type="ARBA" id="ARBA00029447"/>
    </source>
</evidence>
<feature type="compositionally biased region" description="Low complexity" evidence="7">
    <location>
        <begin position="269"/>
        <end position="279"/>
    </location>
</feature>
<dbReference type="GO" id="GO:0006935">
    <property type="term" value="P:chemotaxis"/>
    <property type="evidence" value="ECO:0007669"/>
    <property type="project" value="InterPro"/>
</dbReference>
<dbReference type="GO" id="GO:0005886">
    <property type="term" value="C:plasma membrane"/>
    <property type="evidence" value="ECO:0007669"/>
    <property type="project" value="UniProtKB-SubCell"/>
</dbReference>
<dbReference type="Gene3D" id="6.10.340.10">
    <property type="match status" value="1"/>
</dbReference>
<feature type="compositionally biased region" description="Polar residues" evidence="7">
    <location>
        <begin position="280"/>
        <end position="290"/>
    </location>
</feature>
<evidence type="ECO:0000259" key="9">
    <source>
        <dbReference type="PROSITE" id="PS50111"/>
    </source>
</evidence>
<name>A0A5B8Z4F9_CYTDA</name>
<dbReference type="PANTHER" id="PTHR32089:SF114">
    <property type="entry name" value="METHYL-ACCEPTING CHEMOTAXIS PROTEIN MCPB"/>
    <property type="match status" value="1"/>
</dbReference>
<dbReference type="InterPro" id="IPR004090">
    <property type="entry name" value="Chemotax_Me-accpt_rcpt"/>
</dbReference>
<gene>
    <name evidence="11" type="ORF">FSZ17_12200</name>
</gene>
<keyword evidence="3 8" id="KW-0472">Membrane</keyword>
<dbReference type="PROSITE" id="PS50885">
    <property type="entry name" value="HAMP"/>
    <property type="match status" value="1"/>
</dbReference>
<dbReference type="SMART" id="SM00283">
    <property type="entry name" value="MA"/>
    <property type="match status" value="1"/>
</dbReference>
<dbReference type="CDD" id="cd06225">
    <property type="entry name" value="HAMP"/>
    <property type="match status" value="1"/>
</dbReference>
<feature type="region of interest" description="Disordered" evidence="7">
    <location>
        <begin position="269"/>
        <end position="307"/>
    </location>
</feature>
<keyword evidence="2" id="KW-1003">Cell membrane</keyword>
<evidence type="ECO:0000256" key="2">
    <source>
        <dbReference type="ARBA" id="ARBA00022475"/>
    </source>
</evidence>
<dbReference type="Pfam" id="PF00015">
    <property type="entry name" value="MCPsignal"/>
    <property type="match status" value="1"/>
</dbReference>
<accession>A0A5B8Z4F9</accession>
<feature type="transmembrane region" description="Helical" evidence="8">
    <location>
        <begin position="181"/>
        <end position="201"/>
    </location>
</feature>
<keyword evidence="4 6" id="KW-0807">Transducer</keyword>
<dbReference type="PROSITE" id="PS50111">
    <property type="entry name" value="CHEMOTAXIS_TRANSDUC_2"/>
    <property type="match status" value="1"/>
</dbReference>
<dbReference type="RefSeq" id="WP_057776501.1">
    <property type="nucleotide sequence ID" value="NZ_CP042593.1"/>
</dbReference>